<dbReference type="AlphaFoldDB" id="A0A1I4W3K6"/>
<keyword evidence="3" id="KW-1185">Reference proteome</keyword>
<dbReference type="STRING" id="29536.FLB_09000"/>
<evidence type="ECO:0000256" key="1">
    <source>
        <dbReference type="SAM" id="Phobius"/>
    </source>
</evidence>
<protein>
    <recommendedName>
        <fullName evidence="4">DUF2809 domain-containing protein</fullName>
    </recommendedName>
</protein>
<proteinExistence type="predicted"/>
<name>A0A1I4W3K6_9FLAO</name>
<keyword evidence="1" id="KW-0472">Membrane</keyword>
<dbReference type="Proteomes" id="UP000182961">
    <property type="component" value="Unassembled WGS sequence"/>
</dbReference>
<dbReference type="Pfam" id="PF10990">
    <property type="entry name" value="DUF2809"/>
    <property type="match status" value="1"/>
</dbReference>
<dbReference type="EMBL" id="FOUT01000006">
    <property type="protein sequence ID" value="SFN08158.1"/>
    <property type="molecule type" value="Genomic_DNA"/>
</dbReference>
<gene>
    <name evidence="2" type="ORF">SAMN05444143_10611</name>
</gene>
<dbReference type="RefSeq" id="WP_024979788.1">
    <property type="nucleotide sequence ID" value="NZ_CBCRUM010000029.1"/>
</dbReference>
<evidence type="ECO:0008006" key="4">
    <source>
        <dbReference type="Google" id="ProtNLM"/>
    </source>
</evidence>
<reference evidence="3" key="1">
    <citation type="submission" date="2016-10" db="EMBL/GenBank/DDBJ databases">
        <authorList>
            <person name="Varghese N."/>
            <person name="Submissions S."/>
        </authorList>
    </citation>
    <scope>NUCLEOTIDE SEQUENCE [LARGE SCALE GENOMIC DNA]</scope>
    <source>
        <strain evidence="3">DSM 4002</strain>
    </source>
</reference>
<feature type="transmembrane region" description="Helical" evidence="1">
    <location>
        <begin position="30"/>
        <end position="49"/>
    </location>
</feature>
<dbReference type="eggNOG" id="ENOG5032Y71">
    <property type="taxonomic scope" value="Bacteria"/>
</dbReference>
<organism evidence="2 3">
    <name type="scientific">Flavobacterium succinicans</name>
    <dbReference type="NCBI Taxonomy" id="29536"/>
    <lineage>
        <taxon>Bacteria</taxon>
        <taxon>Pseudomonadati</taxon>
        <taxon>Bacteroidota</taxon>
        <taxon>Flavobacteriia</taxon>
        <taxon>Flavobacteriales</taxon>
        <taxon>Flavobacteriaceae</taxon>
        <taxon>Flavobacterium</taxon>
    </lineage>
</organism>
<accession>A0A1I4W3K6</accession>
<evidence type="ECO:0000313" key="3">
    <source>
        <dbReference type="Proteomes" id="UP000182961"/>
    </source>
</evidence>
<sequence length="123" mass="14109">MRPRFVYFILALLTIVLGIASRKIVGIPLFVGDILYAILVYFGFRWLFLKSKMLWQIGFPLLFCFAIEIQQLSTAKALVAIRETTIGHYVLGQGFLWSDLLCYSMGIGLAYAVDQFWFKQKVS</sequence>
<dbReference type="InterPro" id="IPR021257">
    <property type="entry name" value="DUF2809"/>
</dbReference>
<keyword evidence="1" id="KW-0812">Transmembrane</keyword>
<keyword evidence="1" id="KW-1133">Transmembrane helix</keyword>
<evidence type="ECO:0000313" key="2">
    <source>
        <dbReference type="EMBL" id="SFN08158.1"/>
    </source>
</evidence>